<dbReference type="Gene3D" id="1.20.120.1770">
    <property type="match status" value="1"/>
</dbReference>
<evidence type="ECO:0000256" key="5">
    <source>
        <dbReference type="ARBA" id="ARBA00022989"/>
    </source>
</evidence>
<evidence type="ECO:0000259" key="9">
    <source>
        <dbReference type="SMART" id="SM00665"/>
    </source>
</evidence>
<dbReference type="STRING" id="1408163.A0A0F4YZ61"/>
<name>A0A0F4YZ61_RASE3</name>
<evidence type="ECO:0000256" key="3">
    <source>
        <dbReference type="ARBA" id="ARBA00022692"/>
    </source>
</evidence>
<keyword evidence="2" id="KW-0813">Transport</keyword>
<dbReference type="CDD" id="cd08760">
    <property type="entry name" value="Cyt_b561_FRRS1_like"/>
    <property type="match status" value="1"/>
</dbReference>
<dbReference type="EMBL" id="LASV01000102">
    <property type="protein sequence ID" value="KKA23380.1"/>
    <property type="molecule type" value="Genomic_DNA"/>
</dbReference>
<sequence length="418" mass="46265">MHSITHIILLILLSLTNLPLAASSPSPQYCHVNPVELSDFCIALNTFHNETNHSEDFYVTVSAKFVDGTGWIAFGSGYLMHQSLMFVFYPGKTPGSTVFGARSTKYHDPPSHTADIPDVRVVSTRSENGYSILNFICYACNRWGGTRLDADAVSQPWIWATNPFQDANLDDPYKPLQIHTYYDYFYMNMKSGQVVDPVEPYFPTISTDRTSIAAGHTRDAAGGVAASKIWLYHGILMAFAFGVLYPLGVASLVVSVKYHWIVQSITAGCGILGIGVAVFATKSISSFLGLHQGLGCLAGLLFVVQYGLGFRHHVLFVRAKRQSVNMPPPQTGLKQYHIWTGRGLYFLGVSNVALGLLLAQKHRALVIPWLITVGLELAGYYYVLVRRKRQMPVEPLSKGSYAYDPVNDSEEAMPLNER</sequence>
<evidence type="ECO:0000256" key="6">
    <source>
        <dbReference type="ARBA" id="ARBA00023136"/>
    </source>
</evidence>
<dbReference type="CDD" id="cd09630">
    <property type="entry name" value="CDH_like_cytochrome"/>
    <property type="match status" value="1"/>
</dbReference>
<dbReference type="PANTHER" id="PTHR47797">
    <property type="entry name" value="DEHYDROGENASE, PUTATIVE (AFU_ORTHOLOGUE AFUA_8G05805)-RELATED"/>
    <property type="match status" value="1"/>
</dbReference>
<keyword evidence="5 7" id="KW-1133">Transmembrane helix</keyword>
<dbReference type="InterPro" id="IPR006593">
    <property type="entry name" value="Cyt_b561/ferric_Rdtase_TM"/>
</dbReference>
<feature type="domain" description="Cytochrome b561" evidence="9">
    <location>
        <begin position="232"/>
        <end position="356"/>
    </location>
</feature>
<keyword evidence="4" id="KW-0249">Electron transport</keyword>
<comment type="subcellular location">
    <subcellularLocation>
        <location evidence="1">Membrane</location>
    </subcellularLocation>
</comment>
<dbReference type="GO" id="GO:0016020">
    <property type="term" value="C:membrane"/>
    <property type="evidence" value="ECO:0007669"/>
    <property type="project" value="UniProtKB-SubCell"/>
</dbReference>
<feature type="transmembrane region" description="Helical" evidence="7">
    <location>
        <begin position="287"/>
        <end position="308"/>
    </location>
</feature>
<protein>
    <recommendedName>
        <fullName evidence="9">Cytochrome b561 domain-containing protein</fullName>
    </recommendedName>
</protein>
<evidence type="ECO:0000256" key="4">
    <source>
        <dbReference type="ARBA" id="ARBA00022982"/>
    </source>
</evidence>
<evidence type="ECO:0000256" key="1">
    <source>
        <dbReference type="ARBA" id="ARBA00004370"/>
    </source>
</evidence>
<dbReference type="Pfam" id="PF03188">
    <property type="entry name" value="Cytochrom_B561"/>
    <property type="match status" value="1"/>
</dbReference>
<evidence type="ECO:0000256" key="8">
    <source>
        <dbReference type="SAM" id="SignalP"/>
    </source>
</evidence>
<accession>A0A0F4YZ61</accession>
<evidence type="ECO:0000256" key="7">
    <source>
        <dbReference type="SAM" id="Phobius"/>
    </source>
</evidence>
<dbReference type="InterPro" id="IPR015920">
    <property type="entry name" value="Cellobiose_DH-like_cyt"/>
</dbReference>
<dbReference type="SMART" id="SM00665">
    <property type="entry name" value="B561"/>
    <property type="match status" value="1"/>
</dbReference>
<feature type="transmembrane region" description="Helical" evidence="7">
    <location>
        <begin position="230"/>
        <end position="253"/>
    </location>
</feature>
<dbReference type="AlphaFoldDB" id="A0A0F4YZ61"/>
<feature type="chain" id="PRO_5002482014" description="Cytochrome b561 domain-containing protein" evidence="8">
    <location>
        <begin position="24"/>
        <end position="418"/>
    </location>
</feature>
<keyword evidence="11" id="KW-1185">Reference proteome</keyword>
<feature type="transmembrane region" description="Helical" evidence="7">
    <location>
        <begin position="343"/>
        <end position="360"/>
    </location>
</feature>
<dbReference type="RefSeq" id="XP_013329992.1">
    <property type="nucleotide sequence ID" value="XM_013474538.1"/>
</dbReference>
<evidence type="ECO:0000313" key="11">
    <source>
        <dbReference type="Proteomes" id="UP000053958"/>
    </source>
</evidence>
<dbReference type="PANTHER" id="PTHR47797:SF3">
    <property type="entry name" value="CYTOCHROME B561 DOMAIN-CONTAINING PROTEIN"/>
    <property type="match status" value="1"/>
</dbReference>
<feature type="transmembrane region" description="Helical" evidence="7">
    <location>
        <begin position="260"/>
        <end position="281"/>
    </location>
</feature>
<dbReference type="Gene3D" id="2.60.40.1210">
    <property type="entry name" value="Cellobiose dehydrogenase, cytochrome domain"/>
    <property type="match status" value="1"/>
</dbReference>
<dbReference type="GeneID" id="25314904"/>
<proteinExistence type="predicted"/>
<reference evidence="10 11" key="1">
    <citation type="submission" date="2015-04" db="EMBL/GenBank/DDBJ databases">
        <authorList>
            <person name="Heijne W.H."/>
            <person name="Fedorova N.D."/>
            <person name="Nierman W.C."/>
            <person name="Vollebregt A.W."/>
            <person name="Zhao Z."/>
            <person name="Wu L."/>
            <person name="Kumar M."/>
            <person name="Stam H."/>
            <person name="van den Berg M.A."/>
            <person name="Pel H.J."/>
        </authorList>
    </citation>
    <scope>NUCLEOTIDE SEQUENCE [LARGE SCALE GENOMIC DNA]</scope>
    <source>
        <strain evidence="10 11">CBS 393.64</strain>
    </source>
</reference>
<keyword evidence="8" id="KW-0732">Signal</keyword>
<evidence type="ECO:0000256" key="2">
    <source>
        <dbReference type="ARBA" id="ARBA00022448"/>
    </source>
</evidence>
<keyword evidence="3 7" id="KW-0812">Transmembrane</keyword>
<dbReference type="Pfam" id="PF16010">
    <property type="entry name" value="CDH-cyt"/>
    <property type="match status" value="1"/>
</dbReference>
<keyword evidence="6 7" id="KW-0472">Membrane</keyword>
<dbReference type="Proteomes" id="UP000053958">
    <property type="component" value="Unassembled WGS sequence"/>
</dbReference>
<comment type="caution">
    <text evidence="10">The sequence shown here is derived from an EMBL/GenBank/DDBJ whole genome shotgun (WGS) entry which is preliminary data.</text>
</comment>
<feature type="transmembrane region" description="Helical" evidence="7">
    <location>
        <begin position="366"/>
        <end position="384"/>
    </location>
</feature>
<feature type="signal peptide" evidence="8">
    <location>
        <begin position="1"/>
        <end position="23"/>
    </location>
</feature>
<evidence type="ECO:0000313" key="10">
    <source>
        <dbReference type="EMBL" id="KKA23380.1"/>
    </source>
</evidence>
<gene>
    <name evidence="10" type="ORF">T310_2553</name>
</gene>
<organism evidence="10 11">
    <name type="scientific">Rasamsonia emersonii (strain ATCC 16479 / CBS 393.64 / IMI 116815)</name>
    <dbReference type="NCBI Taxonomy" id="1408163"/>
    <lineage>
        <taxon>Eukaryota</taxon>
        <taxon>Fungi</taxon>
        <taxon>Dikarya</taxon>
        <taxon>Ascomycota</taxon>
        <taxon>Pezizomycotina</taxon>
        <taxon>Eurotiomycetes</taxon>
        <taxon>Eurotiomycetidae</taxon>
        <taxon>Eurotiales</taxon>
        <taxon>Trichocomaceae</taxon>
        <taxon>Rasamsonia</taxon>
    </lineage>
</organism>
<dbReference type="SUPFAM" id="SSF49344">
    <property type="entry name" value="CBD9-like"/>
    <property type="match status" value="1"/>
</dbReference>
<dbReference type="OrthoDB" id="19261at2759"/>